<organism evidence="1 2">
    <name type="scientific">Pangasianodon gigas</name>
    <name type="common">Mekong giant catfish</name>
    <name type="synonym">Pangasius gigas</name>
    <dbReference type="NCBI Taxonomy" id="30993"/>
    <lineage>
        <taxon>Eukaryota</taxon>
        <taxon>Metazoa</taxon>
        <taxon>Chordata</taxon>
        <taxon>Craniata</taxon>
        <taxon>Vertebrata</taxon>
        <taxon>Euteleostomi</taxon>
        <taxon>Actinopterygii</taxon>
        <taxon>Neopterygii</taxon>
        <taxon>Teleostei</taxon>
        <taxon>Ostariophysi</taxon>
        <taxon>Siluriformes</taxon>
        <taxon>Pangasiidae</taxon>
        <taxon>Pangasianodon</taxon>
    </lineage>
</organism>
<accession>A0ACC5WLX2</accession>
<evidence type="ECO:0000313" key="1">
    <source>
        <dbReference type="EMBL" id="MCI4379876.1"/>
    </source>
</evidence>
<keyword evidence="2" id="KW-1185">Reference proteome</keyword>
<dbReference type="EMBL" id="CM040460">
    <property type="protein sequence ID" value="MCI4379876.1"/>
    <property type="molecule type" value="Genomic_DNA"/>
</dbReference>
<protein>
    <submittedName>
        <fullName evidence="1">Uncharacterized protein</fullName>
    </submittedName>
</protein>
<proteinExistence type="predicted"/>
<sequence length="77" mass="8782">MMHSAVCTILCWVLQSEMLQFPNQTVMQLARTLSVVPVEHGEDGWRDVRLLQAPEEVQTLLGTLVLFQMCFPMFSTV</sequence>
<evidence type="ECO:0000313" key="2">
    <source>
        <dbReference type="Proteomes" id="UP000829447"/>
    </source>
</evidence>
<gene>
    <name evidence="1" type="ORF">PGIGA_G00233470</name>
</gene>
<reference evidence="1 2" key="1">
    <citation type="journal article" date="2022" name="bioRxiv">
        <title>An ancient truncated duplication of the anti-Mullerian hormone receptor type 2 gene is a potential conserved master sex determinant in the Pangasiidae catfish family.</title>
        <authorList>
            <person name="Wen M."/>
            <person name="Pan Q."/>
            <person name="Jouanno E."/>
            <person name="Montfort J."/>
            <person name="Zahm M."/>
            <person name="Cabau C."/>
            <person name="Klopp C."/>
            <person name="Iampietro C."/>
            <person name="Roques C."/>
            <person name="Bouchez O."/>
            <person name="Castinel A."/>
            <person name="Donnadieu C."/>
            <person name="Parrinello H."/>
            <person name="Poncet C."/>
            <person name="Belmonte E."/>
            <person name="Gautier V."/>
            <person name="Avarre J.-C."/>
            <person name="Dugue R."/>
            <person name="Gustiano R."/>
            <person name="Ha T.T.T."/>
            <person name="Campet M."/>
            <person name="Sriphairoj K."/>
            <person name="Ribolli J."/>
            <person name="de Almeida F.L."/>
            <person name="Desvignes T."/>
            <person name="Postlethwait J.H."/>
            <person name="Bucao C.F."/>
            <person name="Robinson-Rechavi M."/>
            <person name="Bobe J."/>
            <person name="Herpin A."/>
            <person name="Guiguen Y."/>
        </authorList>
    </citation>
    <scope>NUCLEOTIDE SEQUENCE [LARGE SCALE GENOMIC DNA]</scope>
    <source>
        <strain evidence="1">YG-Dec2019</strain>
    </source>
</reference>
<name>A0ACC5WLX2_PANGG</name>
<dbReference type="Proteomes" id="UP000829447">
    <property type="component" value="Linkage Group LG7"/>
</dbReference>
<comment type="caution">
    <text evidence="1">The sequence shown here is derived from an EMBL/GenBank/DDBJ whole genome shotgun (WGS) entry which is preliminary data.</text>
</comment>